<keyword evidence="2" id="KW-0732">Signal</keyword>
<accession>A0A318XWI6</accession>
<sequence length="420" mass="48112">MLRRKLAVMLLISAVAANLFNPVFADVQEEKAEPVVLSLELAQEKAVQNENSIIQTNRSIQNLIKGNKYNASKDDFFNSDAIKAIDDLYTRLKNGSSMDSTEFAKLYVLYTMYGDTSYFIGKEDITKYMNPGKFPHYSMWANVMKLSLGNRMTETGLKDKTGQLYDNILSARGKFDILNTTVEFQEKTYKQQKIRYNLGELSKASIEEAYKQLQIKKLEARKLSRTIDNLEIDLKRLTGLPISSNLVLKDYSKDTIEVFEPYDTYLNSALINRNEILMAKIDYWVAKNDFNIANEAFSNNPWNVKAILNKSLTEQKINEAELSISAGKEAVLQSINYSYIDVKYKKEKMDTCKEDLNFANEQYKIAVEKYEKQLITETEKTSEEINSLSALSAYNDSVRIYNSAVRNLRQVSKLGIGLQY</sequence>
<feature type="chain" id="PRO_5016405314" evidence="2">
    <location>
        <begin position="26"/>
        <end position="420"/>
    </location>
</feature>
<feature type="signal peptide" evidence="2">
    <location>
        <begin position="1"/>
        <end position="25"/>
    </location>
</feature>
<evidence type="ECO:0000313" key="4">
    <source>
        <dbReference type="Proteomes" id="UP000248132"/>
    </source>
</evidence>
<feature type="coiled-coil region" evidence="1">
    <location>
        <begin position="203"/>
        <end position="240"/>
    </location>
</feature>
<dbReference type="RefSeq" id="WP_165835552.1">
    <property type="nucleotide sequence ID" value="NZ_QKMR01000013.1"/>
</dbReference>
<organism evidence="3 4">
    <name type="scientific">Ruminiclostridium sufflavum DSM 19573</name>
    <dbReference type="NCBI Taxonomy" id="1121337"/>
    <lineage>
        <taxon>Bacteria</taxon>
        <taxon>Bacillati</taxon>
        <taxon>Bacillota</taxon>
        <taxon>Clostridia</taxon>
        <taxon>Eubacteriales</taxon>
        <taxon>Oscillospiraceae</taxon>
        <taxon>Ruminiclostridium</taxon>
    </lineage>
</organism>
<evidence type="ECO:0000256" key="1">
    <source>
        <dbReference type="SAM" id="Coils"/>
    </source>
</evidence>
<dbReference type="GO" id="GO:0015562">
    <property type="term" value="F:efflux transmembrane transporter activity"/>
    <property type="evidence" value="ECO:0007669"/>
    <property type="project" value="InterPro"/>
</dbReference>
<reference evidence="3 4" key="1">
    <citation type="submission" date="2018-06" db="EMBL/GenBank/DDBJ databases">
        <title>Genomic Encyclopedia of Type Strains, Phase I: the one thousand microbial genomes (KMG-I) project.</title>
        <authorList>
            <person name="Kyrpides N."/>
        </authorList>
    </citation>
    <scope>NUCLEOTIDE SEQUENCE [LARGE SCALE GENOMIC DNA]</scope>
    <source>
        <strain evidence="3 4">DSM 19573</strain>
    </source>
</reference>
<keyword evidence="4" id="KW-1185">Reference proteome</keyword>
<proteinExistence type="predicted"/>
<dbReference type="SUPFAM" id="SSF56954">
    <property type="entry name" value="Outer membrane efflux proteins (OEP)"/>
    <property type="match status" value="1"/>
</dbReference>
<dbReference type="Proteomes" id="UP000248132">
    <property type="component" value="Unassembled WGS sequence"/>
</dbReference>
<comment type="caution">
    <text evidence="3">The sequence shown here is derived from an EMBL/GenBank/DDBJ whole genome shotgun (WGS) entry which is preliminary data.</text>
</comment>
<evidence type="ECO:0000313" key="3">
    <source>
        <dbReference type="EMBL" id="PYG87157.1"/>
    </source>
</evidence>
<feature type="coiled-coil region" evidence="1">
    <location>
        <begin position="353"/>
        <end position="380"/>
    </location>
</feature>
<dbReference type="EMBL" id="QKMR01000013">
    <property type="protein sequence ID" value="PYG87157.1"/>
    <property type="molecule type" value="Genomic_DNA"/>
</dbReference>
<gene>
    <name evidence="3" type="ORF">LY28_02293</name>
</gene>
<keyword evidence="1" id="KW-0175">Coiled coil</keyword>
<evidence type="ECO:0000256" key="2">
    <source>
        <dbReference type="SAM" id="SignalP"/>
    </source>
</evidence>
<dbReference type="Gene3D" id="1.20.1600.10">
    <property type="entry name" value="Outer membrane efflux proteins (OEP)"/>
    <property type="match status" value="1"/>
</dbReference>
<dbReference type="AlphaFoldDB" id="A0A318XWI6"/>
<name>A0A318XWI6_9FIRM</name>
<protein>
    <submittedName>
        <fullName evidence="3">Outer membrane efflux protein</fullName>
    </submittedName>
</protein>